<name>A0A3D9CC48_9FLAO</name>
<gene>
    <name evidence="3" type="ORF">DRF65_04825</name>
</gene>
<feature type="signal peptide" evidence="2">
    <location>
        <begin position="1"/>
        <end position="18"/>
    </location>
</feature>
<evidence type="ECO:0008006" key="5">
    <source>
        <dbReference type="Google" id="ProtNLM"/>
    </source>
</evidence>
<evidence type="ECO:0000313" key="4">
    <source>
        <dbReference type="Proteomes" id="UP000256686"/>
    </source>
</evidence>
<dbReference type="Gene3D" id="1.25.40.10">
    <property type="entry name" value="Tetratricopeptide repeat domain"/>
    <property type="match status" value="2"/>
</dbReference>
<organism evidence="3 4">
    <name type="scientific">Chryseobacterium pennae</name>
    <dbReference type="NCBI Taxonomy" id="2258962"/>
    <lineage>
        <taxon>Bacteria</taxon>
        <taxon>Pseudomonadati</taxon>
        <taxon>Bacteroidota</taxon>
        <taxon>Flavobacteriia</taxon>
        <taxon>Flavobacteriales</taxon>
        <taxon>Weeksellaceae</taxon>
        <taxon>Chryseobacterium group</taxon>
        <taxon>Chryseobacterium</taxon>
    </lineage>
</organism>
<accession>A0A3D9CC48</accession>
<comment type="caution">
    <text evidence="3">The sequence shown here is derived from an EMBL/GenBank/DDBJ whole genome shotgun (WGS) entry which is preliminary data.</text>
</comment>
<keyword evidence="1" id="KW-0472">Membrane</keyword>
<protein>
    <recommendedName>
        <fullName evidence="5">Tetratricopeptide repeat protein</fullName>
    </recommendedName>
</protein>
<dbReference type="Proteomes" id="UP000256686">
    <property type="component" value="Unassembled WGS sequence"/>
</dbReference>
<feature type="transmembrane region" description="Helical" evidence="1">
    <location>
        <begin position="365"/>
        <end position="383"/>
    </location>
</feature>
<dbReference type="SMART" id="SM00028">
    <property type="entry name" value="TPR"/>
    <property type="match status" value="4"/>
</dbReference>
<dbReference type="EMBL" id="QNVT01000003">
    <property type="protein sequence ID" value="REC63425.1"/>
    <property type="molecule type" value="Genomic_DNA"/>
</dbReference>
<sequence length="523" mass="61602">MKYIFCFYLCFISLFVAGAETSFSLPYSGKVKTSFSPSFTLFNDPQKEANDINYLLNQADSLMFRDYKRSLNYARKASLLAEKNGDSEKKALAYYYIIRNHFFYRELKEAYSYIEKGMKEEAVKTNPLYKTLFTEATATYYGLISLPNKQLEEEFKVLKLLSNGKDINSKILKANTYMTIGDAYIDMEDYQSAHLYADKSIAYIEKIPEKEYLNVKRMYWRKAYIYFYKAWIYLQQEKPKEAYPFIKKAYDQALIEDLAYTSPFLEAYGDYYFQTGSYHKAIEYYQQTMDNKSLMGHSAEYVQSKIASAYRMLGDHDKEKVYLKKSTDQFKKSASEGRMRIQEGLENIQKEQAEKIIETENGNKITLTLIIIIAIVILVWALIRNRNLRKRKRAIIKEKENQLQHKNTIITEREYAIEKLQLQVNESFSELIQMAKENSPQFFARFQEVYPEVYEKMLAMNPRIKVPELTFSAFLYLGFSTKQIATYTSVTVHAVEIRKTRFRKKYNIPSDIDCNAWMKNLVK</sequence>
<evidence type="ECO:0000256" key="1">
    <source>
        <dbReference type="SAM" id="Phobius"/>
    </source>
</evidence>
<keyword evidence="1" id="KW-1133">Transmembrane helix</keyword>
<evidence type="ECO:0000313" key="3">
    <source>
        <dbReference type="EMBL" id="REC63425.1"/>
    </source>
</evidence>
<reference evidence="4" key="1">
    <citation type="submission" date="2018-06" db="EMBL/GenBank/DDBJ databases">
        <authorList>
            <person name="Lum Nde A."/>
            <person name="Hugo C."/>
        </authorList>
    </citation>
    <scope>NUCLEOTIDE SEQUENCE [LARGE SCALE GENOMIC DNA]</scope>
    <source>
        <strain evidence="4">1_F178</strain>
    </source>
</reference>
<dbReference type="InterPro" id="IPR011990">
    <property type="entry name" value="TPR-like_helical_dom_sf"/>
</dbReference>
<dbReference type="SUPFAM" id="SSF48452">
    <property type="entry name" value="TPR-like"/>
    <property type="match status" value="2"/>
</dbReference>
<keyword evidence="2" id="KW-0732">Signal</keyword>
<dbReference type="InterPro" id="IPR019734">
    <property type="entry name" value="TPR_rpt"/>
</dbReference>
<dbReference type="AlphaFoldDB" id="A0A3D9CC48"/>
<dbReference type="RefSeq" id="WP_115969310.1">
    <property type="nucleotide sequence ID" value="NZ_QNVT01000003.1"/>
</dbReference>
<keyword evidence="4" id="KW-1185">Reference proteome</keyword>
<feature type="chain" id="PRO_5017698237" description="Tetratricopeptide repeat protein" evidence="2">
    <location>
        <begin position="19"/>
        <end position="523"/>
    </location>
</feature>
<evidence type="ECO:0000256" key="2">
    <source>
        <dbReference type="SAM" id="SignalP"/>
    </source>
</evidence>
<proteinExistence type="predicted"/>
<dbReference type="Pfam" id="PF13181">
    <property type="entry name" value="TPR_8"/>
    <property type="match status" value="1"/>
</dbReference>
<keyword evidence="1" id="KW-0812">Transmembrane</keyword>